<evidence type="ECO:0000256" key="2">
    <source>
        <dbReference type="ARBA" id="ARBA00022679"/>
    </source>
</evidence>
<keyword evidence="2" id="KW-0808">Transferase</keyword>
<keyword evidence="1" id="KW-0489">Methyltransferase</keyword>
<name>A0A0G4KXK3_VERLO</name>
<evidence type="ECO:0000313" key="5">
    <source>
        <dbReference type="EMBL" id="CRK14509.1"/>
    </source>
</evidence>
<proteinExistence type="predicted"/>
<dbReference type="InterPro" id="IPR036390">
    <property type="entry name" value="WH_DNA-bd_sf"/>
</dbReference>
<dbReference type="AlphaFoldDB" id="A0A0G4KXK3"/>
<dbReference type="Proteomes" id="UP000044602">
    <property type="component" value="Unassembled WGS sequence"/>
</dbReference>
<evidence type="ECO:0000259" key="4">
    <source>
        <dbReference type="Pfam" id="PF00891"/>
    </source>
</evidence>
<dbReference type="PANTHER" id="PTHR43712">
    <property type="entry name" value="PUTATIVE (AFU_ORTHOLOGUE AFUA_4G14580)-RELATED"/>
    <property type="match status" value="1"/>
</dbReference>
<evidence type="ECO:0000256" key="3">
    <source>
        <dbReference type="ARBA" id="ARBA00022691"/>
    </source>
</evidence>
<keyword evidence="6" id="KW-1185">Reference proteome</keyword>
<dbReference type="InterPro" id="IPR016461">
    <property type="entry name" value="COMT-like"/>
</dbReference>
<dbReference type="GO" id="GO:0008171">
    <property type="term" value="F:O-methyltransferase activity"/>
    <property type="evidence" value="ECO:0007669"/>
    <property type="project" value="InterPro"/>
</dbReference>
<dbReference type="Pfam" id="PF00891">
    <property type="entry name" value="Methyltransf_2"/>
    <property type="match status" value="1"/>
</dbReference>
<accession>A0A0G4KXK3</accession>
<evidence type="ECO:0000313" key="6">
    <source>
        <dbReference type="Proteomes" id="UP000044602"/>
    </source>
</evidence>
<dbReference type="SUPFAM" id="SSF53335">
    <property type="entry name" value="S-adenosyl-L-methionine-dependent methyltransferases"/>
    <property type="match status" value="1"/>
</dbReference>
<evidence type="ECO:0000256" key="1">
    <source>
        <dbReference type="ARBA" id="ARBA00022603"/>
    </source>
</evidence>
<dbReference type="InterPro" id="IPR029063">
    <property type="entry name" value="SAM-dependent_MTases_sf"/>
</dbReference>
<protein>
    <recommendedName>
        <fullName evidence="4">O-methyltransferase C-terminal domain-containing protein</fullName>
    </recommendedName>
</protein>
<dbReference type="Gene3D" id="3.40.50.150">
    <property type="entry name" value="Vaccinia Virus protein VP39"/>
    <property type="match status" value="1"/>
</dbReference>
<dbReference type="EMBL" id="CVQH01005558">
    <property type="protein sequence ID" value="CRK14509.1"/>
    <property type="molecule type" value="Genomic_DNA"/>
</dbReference>
<dbReference type="GO" id="GO:0032259">
    <property type="term" value="P:methylation"/>
    <property type="evidence" value="ECO:0007669"/>
    <property type="project" value="UniProtKB-KW"/>
</dbReference>
<dbReference type="CDD" id="cd02440">
    <property type="entry name" value="AdoMet_MTases"/>
    <property type="match status" value="1"/>
</dbReference>
<organism evidence="5 6">
    <name type="scientific">Verticillium longisporum</name>
    <name type="common">Verticillium dahliae var. longisporum</name>
    <dbReference type="NCBI Taxonomy" id="100787"/>
    <lineage>
        <taxon>Eukaryota</taxon>
        <taxon>Fungi</taxon>
        <taxon>Dikarya</taxon>
        <taxon>Ascomycota</taxon>
        <taxon>Pezizomycotina</taxon>
        <taxon>Sordariomycetes</taxon>
        <taxon>Hypocreomycetidae</taxon>
        <taxon>Glomerellales</taxon>
        <taxon>Plectosphaerellaceae</taxon>
        <taxon>Verticillium</taxon>
    </lineage>
</organism>
<gene>
    <name evidence="5" type="ORF">BN1708_011158</name>
</gene>
<dbReference type="PANTHER" id="PTHR43712:SF12">
    <property type="entry name" value="STERIGMATOCYSTIN 8-O-METHYLTRANSFERASE"/>
    <property type="match status" value="1"/>
</dbReference>
<reference evidence="5 6" key="1">
    <citation type="submission" date="2015-05" db="EMBL/GenBank/DDBJ databases">
        <authorList>
            <person name="Wang D.B."/>
            <person name="Wang M."/>
        </authorList>
    </citation>
    <scope>NUCLEOTIDE SEQUENCE [LARGE SCALE GENOMIC DNA]</scope>
    <source>
        <strain evidence="5">VL1</strain>
    </source>
</reference>
<feature type="domain" description="O-methyltransferase C-terminal" evidence="4">
    <location>
        <begin position="242"/>
        <end position="421"/>
    </location>
</feature>
<sequence>MSNSPETLQSLAAKVTELSASFTKFLEQNKIPQPTFEADSPTTYEGITPEAFVLRQKLLDSLQDMWYLAQGPSESIFNYVHNSMPDVAVLNILNHFNFWDAVPLDGSANHATIAKHTSLPQEVVERVLEHATTLRLFAEVTPGRPASGVRHTSRSAALAKNTGLRALVATLLDDAGPPMTVMNRALEQHCKGQTELSQDMTKTAFAVLHNNDGPLGRYKTSWDYIENDGEGEKKGWRSRNFVTFMNYLKDIFRLEQVVLDAYDWKAAGDISVVDLGGSGGHDDFALAKAYPNLKITVQDLPEVEPVFTANRPAELASRVTFHAQSFFEPQALSADVYMFKLILHDWPDKESVQILQALRPSLKRGARVLFIDYVGKQGEQEGEPLPRSIQQMGTSTDIRMMALFATKERPVKAWEEIFDKADERFEIVRVEANPMTFFVIIEAVWRG</sequence>
<dbReference type="STRING" id="100787.A0A0G4KXK3"/>
<dbReference type="SUPFAM" id="SSF46785">
    <property type="entry name" value="Winged helix' DNA-binding domain"/>
    <property type="match status" value="1"/>
</dbReference>
<dbReference type="PROSITE" id="PS51683">
    <property type="entry name" value="SAM_OMT_II"/>
    <property type="match status" value="1"/>
</dbReference>
<keyword evidence="3" id="KW-0949">S-adenosyl-L-methionine</keyword>
<dbReference type="InterPro" id="IPR001077">
    <property type="entry name" value="COMT_C"/>
</dbReference>